<dbReference type="OrthoDB" id="7474881at2"/>
<keyword evidence="1" id="KW-0732">Signal</keyword>
<dbReference type="STRING" id="402881.Plav_2171"/>
<protein>
    <recommendedName>
        <fullName evidence="4">DUF1318 domain-containing protein</fullName>
    </recommendedName>
</protein>
<dbReference type="InterPro" id="IPR008309">
    <property type="entry name" value="YdbL"/>
</dbReference>
<accession>A7HV52</accession>
<sequence length="116" mass="12275">MHLFPKSILAMLMLAASVFAAAPALAIDLDSAKAQGLVGEQLTGYIGIVTASPTPEVRTMVNEINLRRRASYQEIAAKTPGATLNAVEKLAAEKLIAKTPSGQYVQNAAGQWVKKP</sequence>
<dbReference type="Proteomes" id="UP000006377">
    <property type="component" value="Chromosome"/>
</dbReference>
<dbReference type="EMBL" id="CP000774">
    <property type="protein sequence ID" value="ABS63785.1"/>
    <property type="molecule type" value="Genomic_DNA"/>
</dbReference>
<dbReference type="HOGENOM" id="CLU_146585_1_0_5"/>
<dbReference type="PIRSF" id="PIRSF025560">
    <property type="entry name" value="UCP025560"/>
    <property type="match status" value="1"/>
</dbReference>
<feature type="chain" id="PRO_5002709701" description="DUF1318 domain-containing protein" evidence="1">
    <location>
        <begin position="27"/>
        <end position="116"/>
    </location>
</feature>
<organism evidence="2 3">
    <name type="scientific">Parvibaculum lavamentivorans (strain DS-1 / DSM 13023 / NCIMB 13966)</name>
    <dbReference type="NCBI Taxonomy" id="402881"/>
    <lineage>
        <taxon>Bacteria</taxon>
        <taxon>Pseudomonadati</taxon>
        <taxon>Pseudomonadota</taxon>
        <taxon>Alphaproteobacteria</taxon>
        <taxon>Hyphomicrobiales</taxon>
        <taxon>Parvibaculaceae</taxon>
        <taxon>Parvibaculum</taxon>
    </lineage>
</organism>
<dbReference type="RefSeq" id="WP_012111090.1">
    <property type="nucleotide sequence ID" value="NC_009719.1"/>
</dbReference>
<evidence type="ECO:0000313" key="3">
    <source>
        <dbReference type="Proteomes" id="UP000006377"/>
    </source>
</evidence>
<feature type="signal peptide" evidence="1">
    <location>
        <begin position="1"/>
        <end position="26"/>
    </location>
</feature>
<dbReference type="eggNOG" id="COG3784">
    <property type="taxonomic scope" value="Bacteria"/>
</dbReference>
<dbReference type="AlphaFoldDB" id="A7HV52"/>
<evidence type="ECO:0000313" key="2">
    <source>
        <dbReference type="EMBL" id="ABS63785.1"/>
    </source>
</evidence>
<evidence type="ECO:0000256" key="1">
    <source>
        <dbReference type="SAM" id="SignalP"/>
    </source>
</evidence>
<keyword evidence="3" id="KW-1185">Reference proteome</keyword>
<reference evidence="2 3" key="1">
    <citation type="journal article" date="2011" name="Stand. Genomic Sci.">
        <title>Complete genome sequence of Parvibaculum lavamentivorans type strain (DS-1(T)).</title>
        <authorList>
            <person name="Schleheck D."/>
            <person name="Weiss M."/>
            <person name="Pitluck S."/>
            <person name="Bruce D."/>
            <person name="Land M.L."/>
            <person name="Han S."/>
            <person name="Saunders E."/>
            <person name="Tapia R."/>
            <person name="Detter C."/>
            <person name="Brettin T."/>
            <person name="Han J."/>
            <person name="Woyke T."/>
            <person name="Goodwin L."/>
            <person name="Pennacchio L."/>
            <person name="Nolan M."/>
            <person name="Cook A.M."/>
            <person name="Kjelleberg S."/>
            <person name="Thomas T."/>
        </authorList>
    </citation>
    <scope>NUCLEOTIDE SEQUENCE [LARGE SCALE GENOMIC DNA]</scope>
    <source>
        <strain evidence="3">DS-1 / DSM 13023 / NCIMB 13966</strain>
    </source>
</reference>
<name>A7HV52_PARL1</name>
<gene>
    <name evidence="2" type="ordered locus">Plav_2171</name>
</gene>
<dbReference type="Pfam" id="PF07027">
    <property type="entry name" value="DUF1318"/>
    <property type="match status" value="1"/>
</dbReference>
<proteinExistence type="predicted"/>
<evidence type="ECO:0008006" key="4">
    <source>
        <dbReference type="Google" id="ProtNLM"/>
    </source>
</evidence>
<dbReference type="KEGG" id="pla:Plav_2171"/>